<dbReference type="GO" id="GO:0006508">
    <property type="term" value="P:proteolysis"/>
    <property type="evidence" value="ECO:0007669"/>
    <property type="project" value="UniProtKB-KW"/>
</dbReference>
<sequence>MQFFPTPSQLMLSDMRSGKMSDKERYGKYYVNVTSAISRHRESLSFKNIDLVFFAIVEAEHFYLLRFNLKRVAFVVIDNMSVDISSETKYSVTPSILCYHSMSLYTKYLSYVTSYIFLSYKTLFVEYLSYISHKKADAIDRTSLVRLKMKWRTNENSIGCGIFVMCHMETYMGQSVGRLDYLLGKVIALADTFDGIDREAQKIITTRSLAT</sequence>
<dbReference type="InterPro" id="IPR038765">
    <property type="entry name" value="Papain-like_cys_pep_sf"/>
</dbReference>
<protein>
    <submittedName>
        <fullName evidence="5">Peptidase C48, SUMO/Sentrin/Ubl1</fullName>
    </submittedName>
</protein>
<comment type="similarity">
    <text evidence="1">Belongs to the peptidase C48 family.</text>
</comment>
<keyword evidence="6" id="KW-1185">Reference proteome</keyword>
<dbReference type="SUPFAM" id="SSF54001">
    <property type="entry name" value="Cysteine proteinases"/>
    <property type="match status" value="1"/>
</dbReference>
<accession>A0A118K6R8</accession>
<evidence type="ECO:0000259" key="4">
    <source>
        <dbReference type="Pfam" id="PF02902"/>
    </source>
</evidence>
<evidence type="ECO:0000256" key="2">
    <source>
        <dbReference type="ARBA" id="ARBA00022670"/>
    </source>
</evidence>
<dbReference type="AlphaFoldDB" id="A0A118K6R8"/>
<dbReference type="Proteomes" id="UP000243975">
    <property type="component" value="Unassembled WGS sequence"/>
</dbReference>
<dbReference type="OMA" id="TMRYMER"/>
<dbReference type="GO" id="GO:0008234">
    <property type="term" value="F:cysteine-type peptidase activity"/>
    <property type="evidence" value="ECO:0007669"/>
    <property type="project" value="InterPro"/>
</dbReference>
<comment type="caution">
    <text evidence="5">The sequence shown here is derived from an EMBL/GenBank/DDBJ whole genome shotgun (WGS) entry which is preliminary data.</text>
</comment>
<organism evidence="5 6">
    <name type="scientific">Cynara cardunculus var. scolymus</name>
    <name type="common">Globe artichoke</name>
    <name type="synonym">Cynara scolymus</name>
    <dbReference type="NCBI Taxonomy" id="59895"/>
    <lineage>
        <taxon>Eukaryota</taxon>
        <taxon>Viridiplantae</taxon>
        <taxon>Streptophyta</taxon>
        <taxon>Embryophyta</taxon>
        <taxon>Tracheophyta</taxon>
        <taxon>Spermatophyta</taxon>
        <taxon>Magnoliopsida</taxon>
        <taxon>eudicotyledons</taxon>
        <taxon>Gunneridae</taxon>
        <taxon>Pentapetalae</taxon>
        <taxon>asterids</taxon>
        <taxon>campanulids</taxon>
        <taxon>Asterales</taxon>
        <taxon>Asteraceae</taxon>
        <taxon>Carduoideae</taxon>
        <taxon>Cardueae</taxon>
        <taxon>Carduinae</taxon>
        <taxon>Cynara</taxon>
    </lineage>
</organism>
<dbReference type="Gene3D" id="3.40.395.10">
    <property type="entry name" value="Adenoviral Proteinase, Chain A"/>
    <property type="match status" value="1"/>
</dbReference>
<evidence type="ECO:0000313" key="5">
    <source>
        <dbReference type="EMBL" id="KVI11116.1"/>
    </source>
</evidence>
<keyword evidence="2" id="KW-0645">Protease</keyword>
<dbReference type="Pfam" id="PF02902">
    <property type="entry name" value="Peptidase_C48"/>
    <property type="match status" value="1"/>
</dbReference>
<name>A0A118K6R8_CYNCS</name>
<dbReference type="InterPro" id="IPR003653">
    <property type="entry name" value="Peptidase_C48_C"/>
</dbReference>
<gene>
    <name evidence="5" type="ORF">Ccrd_010477</name>
</gene>
<feature type="domain" description="Ubiquitin-like protease family profile" evidence="4">
    <location>
        <begin position="21"/>
        <end position="173"/>
    </location>
</feature>
<reference evidence="5 6" key="1">
    <citation type="journal article" date="2016" name="Sci. Rep.">
        <title>The genome sequence of the outbreeding globe artichoke constructed de novo incorporating a phase-aware low-pass sequencing strategy of F1 progeny.</title>
        <authorList>
            <person name="Scaglione D."/>
            <person name="Reyes-Chin-Wo S."/>
            <person name="Acquadro A."/>
            <person name="Froenicke L."/>
            <person name="Portis E."/>
            <person name="Beitel C."/>
            <person name="Tirone M."/>
            <person name="Mauro R."/>
            <person name="Lo Monaco A."/>
            <person name="Mauromicale G."/>
            <person name="Faccioli P."/>
            <person name="Cattivelli L."/>
            <person name="Rieseberg L."/>
            <person name="Michelmore R."/>
            <person name="Lanteri S."/>
        </authorList>
    </citation>
    <scope>NUCLEOTIDE SEQUENCE [LARGE SCALE GENOMIC DNA]</scope>
    <source>
        <strain evidence="5">2C</strain>
    </source>
</reference>
<evidence type="ECO:0000256" key="1">
    <source>
        <dbReference type="ARBA" id="ARBA00005234"/>
    </source>
</evidence>
<keyword evidence="3" id="KW-0378">Hydrolase</keyword>
<dbReference type="Gramene" id="KVI11116">
    <property type="protein sequence ID" value="KVI11116"/>
    <property type="gene ID" value="Ccrd_010477"/>
</dbReference>
<evidence type="ECO:0000313" key="6">
    <source>
        <dbReference type="Proteomes" id="UP000243975"/>
    </source>
</evidence>
<proteinExistence type="inferred from homology"/>
<dbReference type="EMBL" id="LEKV01000906">
    <property type="protein sequence ID" value="KVI11116.1"/>
    <property type="molecule type" value="Genomic_DNA"/>
</dbReference>
<evidence type="ECO:0000256" key="3">
    <source>
        <dbReference type="ARBA" id="ARBA00022801"/>
    </source>
</evidence>